<reference evidence="1 2" key="1">
    <citation type="journal article" date="2018" name="Sci. Rep.">
        <title>Genomic signatures of local adaptation to the degree of environmental predictability in rotifers.</title>
        <authorList>
            <person name="Franch-Gras L."/>
            <person name="Hahn C."/>
            <person name="Garcia-Roger E.M."/>
            <person name="Carmona M.J."/>
            <person name="Serra M."/>
            <person name="Gomez A."/>
        </authorList>
    </citation>
    <scope>NUCLEOTIDE SEQUENCE [LARGE SCALE GENOMIC DNA]</scope>
    <source>
        <strain evidence="1">HYR1</strain>
    </source>
</reference>
<proteinExistence type="predicted"/>
<protein>
    <submittedName>
        <fullName evidence="1">Uncharacterized protein</fullName>
    </submittedName>
</protein>
<dbReference type="EMBL" id="REGN01007785">
    <property type="protein sequence ID" value="RNA05294.1"/>
    <property type="molecule type" value="Genomic_DNA"/>
</dbReference>
<dbReference type="Proteomes" id="UP000276133">
    <property type="component" value="Unassembled WGS sequence"/>
</dbReference>
<accession>A0A3M7Q265</accession>
<keyword evidence="2" id="KW-1185">Reference proteome</keyword>
<evidence type="ECO:0000313" key="1">
    <source>
        <dbReference type="EMBL" id="RNA05294.1"/>
    </source>
</evidence>
<dbReference type="AlphaFoldDB" id="A0A3M7Q265"/>
<sequence>MKKKNSVNDTLFFNYFFSSITSTNKERLENLFVQLFEYLKVYIVSGFRIKSIVSNKILYDPNLFQLKISNLKTI</sequence>
<name>A0A3M7Q265_BRAPC</name>
<evidence type="ECO:0000313" key="2">
    <source>
        <dbReference type="Proteomes" id="UP000276133"/>
    </source>
</evidence>
<organism evidence="1 2">
    <name type="scientific">Brachionus plicatilis</name>
    <name type="common">Marine rotifer</name>
    <name type="synonym">Brachionus muelleri</name>
    <dbReference type="NCBI Taxonomy" id="10195"/>
    <lineage>
        <taxon>Eukaryota</taxon>
        <taxon>Metazoa</taxon>
        <taxon>Spiralia</taxon>
        <taxon>Gnathifera</taxon>
        <taxon>Rotifera</taxon>
        <taxon>Eurotatoria</taxon>
        <taxon>Monogononta</taxon>
        <taxon>Pseudotrocha</taxon>
        <taxon>Ploima</taxon>
        <taxon>Brachionidae</taxon>
        <taxon>Brachionus</taxon>
    </lineage>
</organism>
<gene>
    <name evidence="1" type="ORF">BpHYR1_049083</name>
</gene>
<comment type="caution">
    <text evidence="1">The sequence shown here is derived from an EMBL/GenBank/DDBJ whole genome shotgun (WGS) entry which is preliminary data.</text>
</comment>